<dbReference type="Pfam" id="PF02738">
    <property type="entry name" value="MoCoBD_1"/>
    <property type="match status" value="1"/>
</dbReference>
<dbReference type="PANTHER" id="PTHR11908:SF132">
    <property type="entry name" value="ALDEHYDE OXIDASE 1-RELATED"/>
    <property type="match status" value="1"/>
</dbReference>
<keyword evidence="2" id="KW-0560">Oxidoreductase</keyword>
<evidence type="ECO:0000256" key="2">
    <source>
        <dbReference type="ARBA" id="ARBA00023002"/>
    </source>
</evidence>
<reference evidence="4 5" key="1">
    <citation type="submission" date="2021-01" db="EMBL/GenBank/DDBJ databases">
        <title>Genomic Encyclopedia of Type Strains, Phase IV (KMG-IV): sequencing the most valuable type-strain genomes for metagenomic binning, comparative biology and taxonomic classification.</title>
        <authorList>
            <person name="Goeker M."/>
        </authorList>
    </citation>
    <scope>NUCLEOTIDE SEQUENCE [LARGE SCALE GENOMIC DNA]</scope>
    <source>
        <strain evidence="4 5">DSM 24436</strain>
    </source>
</reference>
<dbReference type="Proteomes" id="UP000767854">
    <property type="component" value="Unassembled WGS sequence"/>
</dbReference>
<sequence length="762" mass="83398">MRVNTSIPKVDGKGLIQGKPAFTDDFAPRDALIVKVLRSPYPHATIKSIKVEQALAMPEIKCIFTYENVPEALFTRAGQGFPEPSPYDARILDRTVRYVGDAVAIVAGTTEQVVDLALEKIKVDYEIKEPILEYEHALDNPVLLHEGNYTKSMFPIGHDASRNLAASYEMMIGDMDEVVSKCDVVIKERYYTQAQAHAMSEPHAVVAYMDVQDRLTLVTSTQAHYHIRRIVSKAIGIPLSRIRVIKPRVGGGFGGKQGIHGEIYAGLVTLKTGKPSKMVYTRREVFESTYTRHPMRIDMTVGAMKDGTIKALNMEVLSNTGAYGEHALTVLMVAGAKTLPMYNKVESVAFKGEVVYTNTSPAGAYRGYGAIQGNFALESILDELAHRLDMDPLALRLKNIIHEGETSDVFKKMGEGTEGVEMIIESCKLETCLHRVKDSINWQEKYPKKMISPHRVRGVGLALAMQGSGIPCIDMGAAVLKLNDGGFFNLTVGATDIGTGSDTVLAQIAAETLKVPVDQIVIYSSDTDLAPFDKGAYASSTTYVSGNGVKKAAENMIKTIEEKAKQRYQAKEVTYEGAYLLVDGAKKSFSEFATELYYSHSQEQLVATGSFVGEKSPPPYMAGAAEVEVDLRTGIIEVVRYDAYVDCGVPINPNLSRIQVEGALLQGIGMTLYEEADYLDNGRLFNNSFLTYKVPTRMDVGPMTVSFVESYEPSGPYGAKSVGEIGIDTPPAAIANAIFNATGIRIRSLPITSEVLYRAMKK</sequence>
<keyword evidence="1" id="KW-0500">Molybdenum</keyword>
<dbReference type="PANTHER" id="PTHR11908">
    <property type="entry name" value="XANTHINE DEHYDROGENASE"/>
    <property type="match status" value="1"/>
</dbReference>
<dbReference type="InterPro" id="IPR000674">
    <property type="entry name" value="Ald_Oxase/Xan_DH_a/b"/>
</dbReference>
<dbReference type="SUPFAM" id="SSF56003">
    <property type="entry name" value="Molybdenum cofactor-binding domain"/>
    <property type="match status" value="1"/>
</dbReference>
<comment type="caution">
    <text evidence="4">The sequence shown here is derived from an EMBL/GenBank/DDBJ whole genome shotgun (WGS) entry which is preliminary data.</text>
</comment>
<dbReference type="Gene3D" id="3.90.1170.50">
    <property type="entry name" value="Aldehyde oxidase/xanthine dehydrogenase, a/b hammerhead"/>
    <property type="match status" value="1"/>
</dbReference>
<proteinExistence type="predicted"/>
<keyword evidence="5" id="KW-1185">Reference proteome</keyword>
<dbReference type="Pfam" id="PF01315">
    <property type="entry name" value="Ald_Xan_dh_C"/>
    <property type="match status" value="1"/>
</dbReference>
<dbReference type="Pfam" id="PF20256">
    <property type="entry name" value="MoCoBD_2"/>
    <property type="match status" value="1"/>
</dbReference>
<gene>
    <name evidence="4" type="ORF">JOC49_001263</name>
</gene>
<evidence type="ECO:0000259" key="3">
    <source>
        <dbReference type="SMART" id="SM01008"/>
    </source>
</evidence>
<evidence type="ECO:0000313" key="5">
    <source>
        <dbReference type="Proteomes" id="UP000767854"/>
    </source>
</evidence>
<protein>
    <submittedName>
        <fullName evidence="4">CO/xanthine dehydrogenase Mo-binding subunit</fullName>
    </submittedName>
</protein>
<accession>A0ABS2MQX5</accession>
<dbReference type="InterPro" id="IPR036856">
    <property type="entry name" value="Ald_Oxase/Xan_DH_a/b_sf"/>
</dbReference>
<dbReference type="InterPro" id="IPR037165">
    <property type="entry name" value="AldOxase/xan_DH_Mopterin-bd_sf"/>
</dbReference>
<dbReference type="SUPFAM" id="SSF54665">
    <property type="entry name" value="CO dehydrogenase molybdoprotein N-domain-like"/>
    <property type="match status" value="1"/>
</dbReference>
<dbReference type="RefSeq" id="WP_341534661.1">
    <property type="nucleotide sequence ID" value="NZ_JAFBDT010000007.1"/>
</dbReference>
<name>A0ABS2MQX5_9FIRM</name>
<dbReference type="Gene3D" id="3.30.365.10">
    <property type="entry name" value="Aldehyde oxidase/xanthine dehydrogenase, molybdopterin binding domain"/>
    <property type="match status" value="4"/>
</dbReference>
<feature type="domain" description="Aldehyde oxidase/xanthine dehydrogenase a/b hammerhead" evidence="3">
    <location>
        <begin position="17"/>
        <end position="129"/>
    </location>
</feature>
<dbReference type="EMBL" id="JAFBDT010000007">
    <property type="protein sequence ID" value="MBM7561722.1"/>
    <property type="molecule type" value="Genomic_DNA"/>
</dbReference>
<dbReference type="InterPro" id="IPR008274">
    <property type="entry name" value="AldOxase/xan_DH_MoCoBD1"/>
</dbReference>
<evidence type="ECO:0000313" key="4">
    <source>
        <dbReference type="EMBL" id="MBM7561722.1"/>
    </source>
</evidence>
<dbReference type="InterPro" id="IPR016208">
    <property type="entry name" value="Ald_Oxase/xanthine_DH-like"/>
</dbReference>
<dbReference type="SMART" id="SM01008">
    <property type="entry name" value="Ald_Xan_dh_C"/>
    <property type="match status" value="1"/>
</dbReference>
<evidence type="ECO:0000256" key="1">
    <source>
        <dbReference type="ARBA" id="ARBA00022505"/>
    </source>
</evidence>
<organism evidence="4 5">
    <name type="scientific">Fusibacter tunisiensis</name>
    <dbReference type="NCBI Taxonomy" id="1008308"/>
    <lineage>
        <taxon>Bacteria</taxon>
        <taxon>Bacillati</taxon>
        <taxon>Bacillota</taxon>
        <taxon>Clostridia</taxon>
        <taxon>Eubacteriales</taxon>
        <taxon>Eubacteriales Family XII. Incertae Sedis</taxon>
        <taxon>Fusibacter</taxon>
    </lineage>
</organism>
<dbReference type="InterPro" id="IPR046867">
    <property type="entry name" value="AldOxase/xan_DH_MoCoBD2"/>
</dbReference>